<keyword evidence="3" id="KW-1185">Reference proteome</keyword>
<reference evidence="2 3" key="1">
    <citation type="submission" date="2023-04" db="EMBL/GenBank/DDBJ databases">
        <title>Genome Encyclopedia of Bacteria and Archaea VI: Functional Genomics of Type Strains.</title>
        <authorList>
            <person name="Whitman W."/>
        </authorList>
    </citation>
    <scope>NUCLEOTIDE SEQUENCE [LARGE SCALE GENOMIC DNA]</scope>
    <source>
        <strain evidence="2 3">SG_E_30_P1</strain>
    </source>
</reference>
<protein>
    <submittedName>
        <fullName evidence="2">Uncharacterized protein</fullName>
    </submittedName>
</protein>
<feature type="transmembrane region" description="Helical" evidence="1">
    <location>
        <begin position="7"/>
        <end position="28"/>
    </location>
</feature>
<proteinExistence type="predicted"/>
<dbReference type="EMBL" id="JARXVQ010000001">
    <property type="protein sequence ID" value="MDH6179836.1"/>
    <property type="molecule type" value="Genomic_DNA"/>
</dbReference>
<accession>A0ABT6KIY4</accession>
<name>A0ABT6KIY4_9MICO</name>
<gene>
    <name evidence="2" type="ORF">M2152_000018</name>
</gene>
<evidence type="ECO:0000256" key="1">
    <source>
        <dbReference type="SAM" id="Phobius"/>
    </source>
</evidence>
<keyword evidence="1" id="KW-0472">Membrane</keyword>
<evidence type="ECO:0000313" key="3">
    <source>
        <dbReference type="Proteomes" id="UP001160142"/>
    </source>
</evidence>
<evidence type="ECO:0000313" key="2">
    <source>
        <dbReference type="EMBL" id="MDH6179836.1"/>
    </source>
</evidence>
<dbReference type="Proteomes" id="UP001160142">
    <property type="component" value="Unassembled WGS sequence"/>
</dbReference>
<keyword evidence="1" id="KW-1133">Transmembrane helix</keyword>
<keyword evidence="1" id="KW-0812">Transmembrane</keyword>
<comment type="caution">
    <text evidence="2">The sequence shown here is derived from an EMBL/GenBank/DDBJ whole genome shotgun (WGS) entry which is preliminary data.</text>
</comment>
<organism evidence="2 3">
    <name type="scientific">Antiquaquibacter oligotrophicus</name>
    <dbReference type="NCBI Taxonomy" id="2880260"/>
    <lineage>
        <taxon>Bacteria</taxon>
        <taxon>Bacillati</taxon>
        <taxon>Actinomycetota</taxon>
        <taxon>Actinomycetes</taxon>
        <taxon>Micrococcales</taxon>
        <taxon>Microbacteriaceae</taxon>
        <taxon>Antiquaquibacter</taxon>
    </lineage>
</organism>
<sequence>MDRRTSRLVMTLALVGTVLLVAVLWFFAR</sequence>